<organism evidence="3">
    <name type="scientific">Candidatus Kentrum sp. MB</name>
    <dbReference type="NCBI Taxonomy" id="2138164"/>
    <lineage>
        <taxon>Bacteria</taxon>
        <taxon>Pseudomonadati</taxon>
        <taxon>Pseudomonadota</taxon>
        <taxon>Gammaproteobacteria</taxon>
        <taxon>Candidatus Kentrum</taxon>
    </lineage>
</organism>
<dbReference type="SUPFAM" id="SSF53335">
    <property type="entry name" value="S-adenosyl-L-methionine-dependent methyltransferases"/>
    <property type="match status" value="1"/>
</dbReference>
<dbReference type="PANTHER" id="PTHR12049:SF7">
    <property type="entry name" value="PROTEIN ARGININE METHYLTRANSFERASE NDUFAF7, MITOCHONDRIAL"/>
    <property type="match status" value="1"/>
</dbReference>
<dbReference type="InterPro" id="IPR038375">
    <property type="entry name" value="NDUFAF7_sf"/>
</dbReference>
<dbReference type="GO" id="GO:0032259">
    <property type="term" value="P:methylation"/>
    <property type="evidence" value="ECO:0007669"/>
    <property type="project" value="UniProtKB-KW"/>
</dbReference>
<dbReference type="InterPro" id="IPR029063">
    <property type="entry name" value="SAM-dependent_MTases_sf"/>
</dbReference>
<keyword evidence="2 3" id="KW-0808">Transferase</keyword>
<protein>
    <submittedName>
        <fullName evidence="3">SAM-dependent methyltransferase, MidA family</fullName>
    </submittedName>
</protein>
<dbReference type="PANTHER" id="PTHR12049">
    <property type="entry name" value="PROTEIN ARGININE METHYLTRANSFERASE NDUFAF7, MITOCHONDRIAL"/>
    <property type="match status" value="1"/>
</dbReference>
<proteinExistence type="predicted"/>
<evidence type="ECO:0000256" key="1">
    <source>
        <dbReference type="ARBA" id="ARBA00022603"/>
    </source>
</evidence>
<dbReference type="EMBL" id="CAADGH010000007">
    <property type="protein sequence ID" value="VFK74590.1"/>
    <property type="molecule type" value="Genomic_DNA"/>
</dbReference>
<accession>A0A450X3A9</accession>
<dbReference type="Pfam" id="PF02636">
    <property type="entry name" value="Methyltransf_28"/>
    <property type="match status" value="1"/>
</dbReference>
<dbReference type="AlphaFoldDB" id="A0A450X3A9"/>
<dbReference type="InterPro" id="IPR003788">
    <property type="entry name" value="NDUFAF7"/>
</dbReference>
<evidence type="ECO:0000256" key="2">
    <source>
        <dbReference type="ARBA" id="ARBA00022679"/>
    </source>
</evidence>
<reference evidence="3" key="1">
    <citation type="submission" date="2019-02" db="EMBL/GenBank/DDBJ databases">
        <authorList>
            <person name="Gruber-Vodicka R. H."/>
            <person name="Seah K. B. B."/>
        </authorList>
    </citation>
    <scope>NUCLEOTIDE SEQUENCE</scope>
    <source>
        <strain evidence="3">BECK_BZ197</strain>
        <strain evidence="5">BECK_BZ198</strain>
        <strain evidence="4">BECK_BZ199</strain>
    </source>
</reference>
<gene>
    <name evidence="3" type="ORF">BECKMB1821G_GA0114241_10068</name>
    <name evidence="5" type="ORF">BECKMB1821H_GA0114242_10078</name>
    <name evidence="4" type="ORF">BECKMB1821I_GA0114274_100181</name>
</gene>
<dbReference type="EMBL" id="CAADFO010000006">
    <property type="protein sequence ID" value="VFK23765.1"/>
    <property type="molecule type" value="Genomic_DNA"/>
</dbReference>
<keyword evidence="1 3" id="KW-0489">Methyltransferase</keyword>
<evidence type="ECO:0000313" key="5">
    <source>
        <dbReference type="EMBL" id="VFK74590.1"/>
    </source>
</evidence>
<dbReference type="EMBL" id="CAADFQ010000001">
    <property type="protein sequence ID" value="VFK26665.1"/>
    <property type="molecule type" value="Genomic_DNA"/>
</dbReference>
<sequence length="400" mass="44999">MEPFFNPHLPDPADSDVERSHALGALIRAEIKDAHRSAISFSRFMELALYTPELGYYQSDAPKFGEQGDFVTAPEISPLFSHCIARQVREVLIRLGQGDLLEVGAGSGNLAVDLLQALSQQDAFLKPSLPERYLILERSAALRRQQEETIRIRAPALFPRFQWLDDLPKPGFRGVIVANELLDAMPANRFLIQDGQVREWMVGWNGKEFIWQSASSPSKVEQAVRHIEQDLGESFPDNYSSELHLMQMDWVREAARRIEAGLLLLLDYGYPRREYYHPERTSGTLTCHYRHRMHDDPFFLPGLQDIGAHVDFSAIAQAGTPTLQLAGFTTQRDFLIATGLTDLCAGIDPLSRRYMTLAQGIKQLVLPGEMGDIVKVMGFTRGLDIDGLQGFTGFDLRGRL</sequence>
<dbReference type="Gene3D" id="3.40.50.12710">
    <property type="match status" value="1"/>
</dbReference>
<dbReference type="GO" id="GO:0035243">
    <property type="term" value="F:protein-arginine omega-N symmetric methyltransferase activity"/>
    <property type="evidence" value="ECO:0007669"/>
    <property type="project" value="TreeGrafter"/>
</dbReference>
<evidence type="ECO:0000313" key="4">
    <source>
        <dbReference type="EMBL" id="VFK26665.1"/>
    </source>
</evidence>
<evidence type="ECO:0000313" key="3">
    <source>
        <dbReference type="EMBL" id="VFK23765.1"/>
    </source>
</evidence>
<name>A0A450X3A9_9GAMM</name>